<dbReference type="AlphaFoldDB" id="B3PLZ7"/>
<dbReference type="SUPFAM" id="SSF53697">
    <property type="entry name" value="SIS domain"/>
    <property type="match status" value="1"/>
</dbReference>
<keyword evidence="3 4" id="KW-0413">Isomerase</keyword>
<dbReference type="InterPro" id="IPR046348">
    <property type="entry name" value="SIS_dom_sf"/>
</dbReference>
<evidence type="ECO:0000313" key="4">
    <source>
        <dbReference type="EMBL" id="ACF07049.1"/>
    </source>
</evidence>
<dbReference type="GO" id="GO:0051156">
    <property type="term" value="P:glucose 6-phosphate metabolic process"/>
    <property type="evidence" value="ECO:0007669"/>
    <property type="project" value="TreeGrafter"/>
</dbReference>
<keyword evidence="1" id="KW-0312">Gluconeogenesis</keyword>
<proteinExistence type="predicted"/>
<evidence type="ECO:0000313" key="5">
    <source>
        <dbReference type="Proteomes" id="UP000008812"/>
    </source>
</evidence>
<dbReference type="InterPro" id="IPR001672">
    <property type="entry name" value="G6P_Isomerase"/>
</dbReference>
<dbReference type="GO" id="GO:0097367">
    <property type="term" value="F:carbohydrate derivative binding"/>
    <property type="evidence" value="ECO:0007669"/>
    <property type="project" value="InterPro"/>
</dbReference>
<organism evidence="4 5">
    <name type="scientific">Metamycoplasma arthritidis (strain 158L3-1)</name>
    <name type="common">Mycoplasma arthritidis</name>
    <dbReference type="NCBI Taxonomy" id="243272"/>
    <lineage>
        <taxon>Bacteria</taxon>
        <taxon>Bacillati</taxon>
        <taxon>Mycoplasmatota</taxon>
        <taxon>Mycoplasmoidales</taxon>
        <taxon>Metamycoplasmataceae</taxon>
        <taxon>Metamycoplasma</taxon>
    </lineage>
</organism>
<dbReference type="RefSeq" id="WP_012498006.1">
    <property type="nucleotide sequence ID" value="NC_011025.1"/>
</dbReference>
<dbReference type="KEGG" id="mat:MARTH_orf108"/>
<evidence type="ECO:0000256" key="1">
    <source>
        <dbReference type="ARBA" id="ARBA00022432"/>
    </source>
</evidence>
<sequence>MANNGPISLDVSYAIKDQAIAKYQDIIGDINKKIKTGNIEGKEKFGFFDVFKGVTKHDYNAIKQKSKELIASGEVEVLVVIASKEITLQSQALIEFSKGLRPQSSSLEIIFVNDNINGRDIAQLCIYLSKKNFAINVISQRGDSIETLLLFREFRSILEKKLGKVNANKYIYVSTNNNYGTLFEEVRNGNYEHFVIYDNTIERYFSFSAGVLFVLACAAINIDKFLDGANKAAAIYSKDDLEVNVAYRYAVARTILFKNKHNLEFINVFSKSDYKLGELWKMYFSEASVKNHKGILPLVNFMQDDAKVFGQSITQSGLKIFETSLYVNNGLDYKPVSPSADEANNYNYLNQTVTYNKIGKAIADTIIENHVIIYKIPNLRIFIADDSDITLGWMMVFLHRASIVSAYLLGLNPFVNTGQANLNMTLLKSIKDISGGNNND</sequence>
<dbReference type="EMBL" id="CP001047">
    <property type="protein sequence ID" value="ACF07049.1"/>
    <property type="molecule type" value="Genomic_DNA"/>
</dbReference>
<dbReference type="Proteomes" id="UP000008812">
    <property type="component" value="Chromosome"/>
</dbReference>
<dbReference type="eggNOG" id="COG0166">
    <property type="taxonomic scope" value="Bacteria"/>
</dbReference>
<dbReference type="HOGENOM" id="CLU_623781_0_0_14"/>
<dbReference type="PANTHER" id="PTHR11469">
    <property type="entry name" value="GLUCOSE-6-PHOSPHATE ISOMERASE"/>
    <property type="match status" value="1"/>
</dbReference>
<accession>B3PLZ7</accession>
<dbReference type="Gene3D" id="3.40.50.10490">
    <property type="entry name" value="Glucose-6-phosphate isomerase like protein, domain 1"/>
    <property type="match status" value="2"/>
</dbReference>
<name>B3PLZ7_META1</name>
<dbReference type="GO" id="GO:0006096">
    <property type="term" value="P:glycolytic process"/>
    <property type="evidence" value="ECO:0007669"/>
    <property type="project" value="UniProtKB-KW"/>
</dbReference>
<reference evidence="4 5" key="1">
    <citation type="journal article" date="2008" name="Infect. Immun.">
        <title>Genome of Mycoplasma arthritidis.</title>
        <authorList>
            <person name="Dybvig K."/>
            <person name="Zuhua C."/>
            <person name="Lao P."/>
            <person name="Jordan D.S."/>
            <person name="French C.T."/>
            <person name="Tu A.H."/>
            <person name="Loraine A.E."/>
        </authorList>
    </citation>
    <scope>NUCLEOTIDE SEQUENCE [LARGE SCALE GENOMIC DNA]</scope>
    <source>
        <strain evidence="4 5">158L3-1</strain>
    </source>
</reference>
<evidence type="ECO:0000256" key="2">
    <source>
        <dbReference type="ARBA" id="ARBA00023152"/>
    </source>
</evidence>
<dbReference type="GO" id="GO:0048029">
    <property type="term" value="F:monosaccharide binding"/>
    <property type="evidence" value="ECO:0007669"/>
    <property type="project" value="TreeGrafter"/>
</dbReference>
<keyword evidence="5" id="KW-1185">Reference proteome</keyword>
<keyword evidence="2" id="KW-0324">Glycolysis</keyword>
<gene>
    <name evidence="4" type="primary">pgiB</name>
    <name evidence="4" type="ordered locus">MARTH_orf108</name>
</gene>
<dbReference type="GO" id="GO:0004347">
    <property type="term" value="F:glucose-6-phosphate isomerase activity"/>
    <property type="evidence" value="ECO:0007669"/>
    <property type="project" value="InterPro"/>
</dbReference>
<dbReference type="GO" id="GO:0006094">
    <property type="term" value="P:gluconeogenesis"/>
    <property type="evidence" value="ECO:0007669"/>
    <property type="project" value="UniProtKB-KW"/>
</dbReference>
<dbReference type="PROSITE" id="PS51463">
    <property type="entry name" value="P_GLUCOSE_ISOMERASE_3"/>
    <property type="match status" value="1"/>
</dbReference>
<protein>
    <submittedName>
        <fullName evidence="4">Glucose-6-phosphate isomerase</fullName>
    </submittedName>
</protein>
<dbReference type="STRING" id="243272.MARTH_orf108"/>
<dbReference type="PANTHER" id="PTHR11469:SF1">
    <property type="entry name" value="GLUCOSE-6-PHOSPHATE ISOMERASE"/>
    <property type="match status" value="1"/>
</dbReference>
<evidence type="ECO:0000256" key="3">
    <source>
        <dbReference type="ARBA" id="ARBA00023235"/>
    </source>
</evidence>
<dbReference type="GO" id="GO:0005829">
    <property type="term" value="C:cytosol"/>
    <property type="evidence" value="ECO:0007669"/>
    <property type="project" value="TreeGrafter"/>
</dbReference>